<feature type="region of interest" description="Disordered" evidence="6">
    <location>
        <begin position="1"/>
        <end position="35"/>
    </location>
</feature>
<dbReference type="Proteomes" id="UP001286313">
    <property type="component" value="Unassembled WGS sequence"/>
</dbReference>
<evidence type="ECO:0000256" key="5">
    <source>
        <dbReference type="SAM" id="Coils"/>
    </source>
</evidence>
<comment type="subcellular location">
    <subcellularLocation>
        <location evidence="1">Nucleus</location>
        <location evidence="1">Nucleolus</location>
    </subcellularLocation>
</comment>
<sequence length="210" mass="25176">MVAHSHHKPEKRKVKKVSSNPRKRQKQERKRLNPLIPCPIARKAWNDRKSVALNFRNIGLVFNLNKIKPNRYKPRDESSDKRKRPVRNKSKALQRYEEAINQANEKEGEDFKIKISRAEIDFSKAMIAEYGDDYEAMSRDTRNYFQETPNQLQARFKKYYRYKDTPQAQKRVRLTGAVPKVHHARNKKKKEEAKHKKMRLKIKRIVRKKK</sequence>
<dbReference type="Pfam" id="PF09420">
    <property type="entry name" value="Nop16"/>
    <property type="match status" value="1"/>
</dbReference>
<dbReference type="GO" id="GO:0005730">
    <property type="term" value="C:nucleolus"/>
    <property type="evidence" value="ECO:0007669"/>
    <property type="project" value="UniProtKB-SubCell"/>
</dbReference>
<dbReference type="GO" id="GO:0042273">
    <property type="term" value="P:ribosomal large subunit biogenesis"/>
    <property type="evidence" value="ECO:0007669"/>
    <property type="project" value="TreeGrafter"/>
</dbReference>
<comment type="caution">
    <text evidence="7">The sequence shown here is derived from an EMBL/GenBank/DDBJ whole genome shotgun (WGS) entry which is preliminary data.</text>
</comment>
<feature type="coiled-coil region" evidence="5">
    <location>
        <begin position="181"/>
        <end position="208"/>
    </location>
</feature>
<feature type="compositionally biased region" description="Basic residues" evidence="6">
    <location>
        <begin position="81"/>
        <end position="92"/>
    </location>
</feature>
<dbReference type="PANTHER" id="PTHR13243">
    <property type="entry name" value="HSPC111 PROTEIN-RELATED"/>
    <property type="match status" value="1"/>
</dbReference>
<keyword evidence="5" id="KW-0175">Coiled coil</keyword>
<proteinExistence type="inferred from homology"/>
<feature type="compositionally biased region" description="Basic residues" evidence="6">
    <location>
        <begin position="1"/>
        <end position="29"/>
    </location>
</feature>
<evidence type="ECO:0000256" key="1">
    <source>
        <dbReference type="ARBA" id="ARBA00004604"/>
    </source>
</evidence>
<dbReference type="AlphaFoldDB" id="A0AAE1FSB3"/>
<evidence type="ECO:0000256" key="2">
    <source>
        <dbReference type="ARBA" id="ARBA00008479"/>
    </source>
</evidence>
<dbReference type="PANTHER" id="PTHR13243:SF1">
    <property type="entry name" value="NUCLEOLAR PROTEIN 16"/>
    <property type="match status" value="1"/>
</dbReference>
<accession>A0AAE1FSB3</accession>
<evidence type="ECO:0000256" key="4">
    <source>
        <dbReference type="ARBA" id="ARBA00023242"/>
    </source>
</evidence>
<dbReference type="EMBL" id="JAWQEG010001512">
    <property type="protein sequence ID" value="KAK3878959.1"/>
    <property type="molecule type" value="Genomic_DNA"/>
</dbReference>
<name>A0AAE1FSB3_PETCI</name>
<gene>
    <name evidence="7" type="ORF">Pcinc_016445</name>
</gene>
<organism evidence="7 8">
    <name type="scientific">Petrolisthes cinctipes</name>
    <name type="common">Flat porcelain crab</name>
    <dbReference type="NCBI Taxonomy" id="88211"/>
    <lineage>
        <taxon>Eukaryota</taxon>
        <taxon>Metazoa</taxon>
        <taxon>Ecdysozoa</taxon>
        <taxon>Arthropoda</taxon>
        <taxon>Crustacea</taxon>
        <taxon>Multicrustacea</taxon>
        <taxon>Malacostraca</taxon>
        <taxon>Eumalacostraca</taxon>
        <taxon>Eucarida</taxon>
        <taxon>Decapoda</taxon>
        <taxon>Pleocyemata</taxon>
        <taxon>Anomura</taxon>
        <taxon>Galatheoidea</taxon>
        <taxon>Porcellanidae</taxon>
        <taxon>Petrolisthes</taxon>
    </lineage>
</organism>
<comment type="similarity">
    <text evidence="2">Belongs to the NOP16 family.</text>
</comment>
<reference evidence="7" key="1">
    <citation type="submission" date="2023-10" db="EMBL/GenBank/DDBJ databases">
        <title>Genome assemblies of two species of porcelain crab, Petrolisthes cinctipes and Petrolisthes manimaculis (Anomura: Porcellanidae).</title>
        <authorList>
            <person name="Angst P."/>
        </authorList>
    </citation>
    <scope>NUCLEOTIDE SEQUENCE</scope>
    <source>
        <strain evidence="7">PB745_01</strain>
        <tissue evidence="7">Gill</tissue>
    </source>
</reference>
<evidence type="ECO:0000256" key="6">
    <source>
        <dbReference type="SAM" id="MobiDB-lite"/>
    </source>
</evidence>
<feature type="region of interest" description="Disordered" evidence="6">
    <location>
        <begin position="70"/>
        <end position="92"/>
    </location>
</feature>
<evidence type="ECO:0000313" key="7">
    <source>
        <dbReference type="EMBL" id="KAK3878959.1"/>
    </source>
</evidence>
<evidence type="ECO:0000256" key="3">
    <source>
        <dbReference type="ARBA" id="ARBA00015522"/>
    </source>
</evidence>
<evidence type="ECO:0000313" key="8">
    <source>
        <dbReference type="Proteomes" id="UP001286313"/>
    </source>
</evidence>
<keyword evidence="4" id="KW-0539">Nucleus</keyword>
<protein>
    <recommendedName>
        <fullName evidence="3">Nucleolar protein 16</fullName>
    </recommendedName>
</protein>
<dbReference type="InterPro" id="IPR019002">
    <property type="entry name" value="Ribosome_biogenesis_Nop16"/>
</dbReference>
<keyword evidence="8" id="KW-1185">Reference proteome</keyword>